<name>A0A835ZV33_SHEEP</name>
<sequence length="75" mass="8498">MKTRRPPPRVRIDGASGRSLGAPEPAKRGNRNARRVPRRRSRLRVSLMLTGFGSGELEKGCRLLDFPLLFQFSYS</sequence>
<evidence type="ECO:0000256" key="1">
    <source>
        <dbReference type="SAM" id="MobiDB-lite"/>
    </source>
</evidence>
<gene>
    <name evidence="2" type="ORF">JEQ12_008370</name>
</gene>
<reference evidence="2 3" key="1">
    <citation type="submission" date="2020-12" db="EMBL/GenBank/DDBJ databases">
        <title>De novo assembly of Tibetan sheep genome.</title>
        <authorList>
            <person name="Li X."/>
        </authorList>
    </citation>
    <scope>NUCLEOTIDE SEQUENCE [LARGE SCALE GENOMIC DNA]</scope>
    <source>
        <tissue evidence="2">Heart</tissue>
    </source>
</reference>
<comment type="caution">
    <text evidence="2">The sequence shown here is derived from an EMBL/GenBank/DDBJ whole genome shotgun (WGS) entry which is preliminary data.</text>
</comment>
<dbReference type="EMBL" id="JAEMGP010000019">
    <property type="protein sequence ID" value="KAG5197641.1"/>
    <property type="molecule type" value="Genomic_DNA"/>
</dbReference>
<feature type="region of interest" description="Disordered" evidence="1">
    <location>
        <begin position="1"/>
        <end position="39"/>
    </location>
</feature>
<accession>A0A835ZV33</accession>
<evidence type="ECO:0000313" key="3">
    <source>
        <dbReference type="Proteomes" id="UP000664991"/>
    </source>
</evidence>
<organism evidence="2 3">
    <name type="scientific">Ovis aries</name>
    <name type="common">Sheep</name>
    <dbReference type="NCBI Taxonomy" id="9940"/>
    <lineage>
        <taxon>Eukaryota</taxon>
        <taxon>Metazoa</taxon>
        <taxon>Chordata</taxon>
        <taxon>Craniata</taxon>
        <taxon>Vertebrata</taxon>
        <taxon>Euteleostomi</taxon>
        <taxon>Mammalia</taxon>
        <taxon>Eutheria</taxon>
        <taxon>Laurasiatheria</taxon>
        <taxon>Artiodactyla</taxon>
        <taxon>Ruminantia</taxon>
        <taxon>Pecora</taxon>
        <taxon>Bovidae</taxon>
        <taxon>Caprinae</taxon>
        <taxon>Ovis</taxon>
    </lineage>
</organism>
<dbReference type="AlphaFoldDB" id="A0A835ZV33"/>
<feature type="compositionally biased region" description="Basic residues" evidence="1">
    <location>
        <begin position="28"/>
        <end position="39"/>
    </location>
</feature>
<evidence type="ECO:0000313" key="2">
    <source>
        <dbReference type="EMBL" id="KAG5197641.1"/>
    </source>
</evidence>
<proteinExistence type="predicted"/>
<dbReference type="Proteomes" id="UP000664991">
    <property type="component" value="Unassembled WGS sequence"/>
</dbReference>
<protein>
    <submittedName>
        <fullName evidence="2">Uncharacterized protein</fullName>
    </submittedName>
</protein>